<proteinExistence type="predicted"/>
<dbReference type="EMBL" id="FZOJ01000012">
    <property type="protein sequence ID" value="SNS53180.1"/>
    <property type="molecule type" value="Genomic_DNA"/>
</dbReference>
<name>A0A239F818_9FIRM</name>
<evidence type="ECO:0000313" key="2">
    <source>
        <dbReference type="Proteomes" id="UP000198304"/>
    </source>
</evidence>
<dbReference type="NCBIfam" id="TIGR04129">
    <property type="entry name" value="CxxH_BA5709"/>
    <property type="match status" value="1"/>
</dbReference>
<dbReference type="RefSeq" id="WP_089283377.1">
    <property type="nucleotide sequence ID" value="NZ_FZOJ01000012.1"/>
</dbReference>
<organism evidence="1 2">
    <name type="scientific">Anaerovirgula multivorans</name>
    <dbReference type="NCBI Taxonomy" id="312168"/>
    <lineage>
        <taxon>Bacteria</taxon>
        <taxon>Bacillati</taxon>
        <taxon>Bacillota</taxon>
        <taxon>Clostridia</taxon>
        <taxon>Peptostreptococcales</taxon>
        <taxon>Natronincolaceae</taxon>
        <taxon>Anaerovirgula</taxon>
    </lineage>
</organism>
<gene>
    <name evidence="1" type="ORF">SAMN05446037_101263</name>
</gene>
<evidence type="ECO:0000313" key="1">
    <source>
        <dbReference type="EMBL" id="SNS53180.1"/>
    </source>
</evidence>
<dbReference type="AlphaFoldDB" id="A0A239F818"/>
<dbReference type="Proteomes" id="UP000198304">
    <property type="component" value="Unassembled WGS sequence"/>
</dbReference>
<sequence length="55" mass="6500">MYVVCNEHLDNAIDDFVDVYEQPPDLYELEAVTFTDWTAPRCCDYCDHIPRFLVV</sequence>
<dbReference type="Pfam" id="PF14116">
    <property type="entry name" value="YyzF"/>
    <property type="match status" value="1"/>
</dbReference>
<reference evidence="2" key="1">
    <citation type="submission" date="2017-06" db="EMBL/GenBank/DDBJ databases">
        <authorList>
            <person name="Varghese N."/>
            <person name="Submissions S."/>
        </authorList>
    </citation>
    <scope>NUCLEOTIDE SEQUENCE [LARGE SCALE GENOMIC DNA]</scope>
    <source>
        <strain evidence="2">SCA</strain>
    </source>
</reference>
<accession>A0A239F818</accession>
<dbReference type="OrthoDB" id="1652387at2"/>
<protein>
    <submittedName>
        <fullName evidence="1">CxxH/CxxC protein, BA_5709 family</fullName>
    </submittedName>
</protein>
<keyword evidence="2" id="KW-1185">Reference proteome</keyword>
<dbReference type="InterPro" id="IPR025626">
    <property type="entry name" value="YyzF"/>
</dbReference>